<evidence type="ECO:0000313" key="2">
    <source>
        <dbReference type="EMBL" id="CDS85905.1"/>
    </source>
</evidence>
<sequence length="180" mass="20401">MKICITVGHSILKGGKSTGVNGIVDEYNYNKKLAPMLAEMLISQGNTVDVIICPERHFMSEREEFFYRVPKVNSGKYDLLVELHLNKADGTQCGTEVLYYGTEGLEYAKRVSNRLGELFENRGAKKRENLYILRNTNPVAIQIESFFCDNVNDCNKANESGYDYIARLITEGILNKDINM</sequence>
<dbReference type="EMBL" id="LK932505">
    <property type="protein sequence ID" value="CDS85905.1"/>
    <property type="molecule type" value="Genomic_DNA"/>
</dbReference>
<reference evidence="5" key="4">
    <citation type="submission" date="2021-06" db="EMBL/GenBank/DDBJ databases">
        <authorList>
            <consortium name="NCBI Pathogen Detection Project"/>
        </authorList>
    </citation>
    <scope>NUCLEOTIDE SEQUENCE</scope>
    <source>
        <strain evidence="5">HN1000</strain>
    </source>
</reference>
<dbReference type="EMBL" id="LK932994">
    <property type="protein sequence ID" value="CDT15004.1"/>
    <property type="molecule type" value="Genomic_DNA"/>
</dbReference>
<evidence type="ECO:0000313" key="8">
    <source>
        <dbReference type="EMBL" id="VHX99018.1"/>
    </source>
</evidence>
<dbReference type="Pfam" id="PF01520">
    <property type="entry name" value="Amidase_3"/>
    <property type="match status" value="1"/>
</dbReference>
<keyword evidence="3" id="KW-0378">Hydrolase</keyword>
<dbReference type="PANTHER" id="PTHR30404:SF8">
    <property type="entry name" value="AUTOLYSIN PH-RELATED"/>
    <property type="match status" value="1"/>
</dbReference>
<dbReference type="CDD" id="cd02696">
    <property type="entry name" value="MurNAc-LAA"/>
    <property type="match status" value="1"/>
</dbReference>
<dbReference type="SUPFAM" id="SSF53187">
    <property type="entry name" value="Zn-dependent exopeptidases"/>
    <property type="match status" value="1"/>
</dbReference>
<evidence type="ECO:0000313" key="4">
    <source>
        <dbReference type="EMBL" id="CDT15004.1"/>
    </source>
</evidence>
<dbReference type="Proteomes" id="UP000878956">
    <property type="component" value="Unassembled WGS sequence"/>
</dbReference>
<evidence type="ECO:0000313" key="10">
    <source>
        <dbReference type="Proteomes" id="UP000372533"/>
    </source>
</evidence>
<dbReference type="GO" id="GO:0008745">
    <property type="term" value="F:N-acetylmuramoyl-L-alanine amidase activity"/>
    <property type="evidence" value="ECO:0007669"/>
    <property type="project" value="InterPro"/>
</dbReference>
<evidence type="ECO:0000313" key="7">
    <source>
        <dbReference type="EMBL" id="VFD29521.1"/>
    </source>
</evidence>
<dbReference type="PATRIC" id="fig|1496.1373.peg.2733"/>
<protein>
    <submittedName>
        <fullName evidence="3 5 7">N-acetylmuramoyl-L-alanine amidase</fullName>
    </submittedName>
    <submittedName>
        <fullName evidence="6">N-acetylmuramoyl-L-alanine amidase CwlD</fullName>
    </submittedName>
</protein>
<evidence type="ECO:0000313" key="9">
    <source>
        <dbReference type="Proteomes" id="UP000189137"/>
    </source>
</evidence>
<evidence type="ECO:0000313" key="3">
    <source>
        <dbReference type="EMBL" id="CDS87461.1"/>
    </source>
</evidence>
<proteinExistence type="predicted"/>
<dbReference type="Proteomes" id="UP000189137">
    <property type="component" value="Unassembled WGS sequence"/>
</dbReference>
<organism evidence="3">
    <name type="scientific">Clostridioides difficile</name>
    <name type="common">Peptoclostridium difficile</name>
    <dbReference type="NCBI Taxonomy" id="1496"/>
    <lineage>
        <taxon>Bacteria</taxon>
        <taxon>Bacillati</taxon>
        <taxon>Bacillota</taxon>
        <taxon>Clostridia</taxon>
        <taxon>Peptostreptococcales</taxon>
        <taxon>Peptostreptococcaceae</taxon>
        <taxon>Clostridioides</taxon>
    </lineage>
</organism>
<dbReference type="InterPro" id="IPR050695">
    <property type="entry name" value="N-acetylmuramoyl_amidase_3"/>
</dbReference>
<evidence type="ECO:0000313" key="5">
    <source>
        <dbReference type="EMBL" id="HBH1543049.1"/>
    </source>
</evidence>
<dbReference type="InterPro" id="IPR002508">
    <property type="entry name" value="MurNAc-LAA_cat"/>
</dbReference>
<name>A0A031WIX5_CLODI</name>
<dbReference type="EMBL" id="DAEPXK010000028">
    <property type="protein sequence ID" value="HBH1543049.1"/>
    <property type="molecule type" value="Genomic_DNA"/>
</dbReference>
<dbReference type="EMBL" id="CAADAN010000001">
    <property type="protein sequence ID" value="VFD29521.1"/>
    <property type="molecule type" value="Genomic_DNA"/>
</dbReference>
<evidence type="ECO:0000259" key="1">
    <source>
        <dbReference type="SMART" id="SM00646"/>
    </source>
</evidence>
<dbReference type="PANTHER" id="PTHR30404">
    <property type="entry name" value="N-ACETYLMURAMOYL-L-ALANINE AMIDASE"/>
    <property type="match status" value="1"/>
</dbReference>
<dbReference type="Proteomes" id="UP000411588">
    <property type="component" value="Unassembled WGS sequence"/>
</dbReference>
<evidence type="ECO:0000313" key="11">
    <source>
        <dbReference type="Proteomes" id="UP000411588"/>
    </source>
</evidence>
<feature type="domain" description="MurNAc-LAA" evidence="1">
    <location>
        <begin position="69"/>
        <end position="174"/>
    </location>
</feature>
<dbReference type="GO" id="GO:0009253">
    <property type="term" value="P:peptidoglycan catabolic process"/>
    <property type="evidence" value="ECO:0007669"/>
    <property type="project" value="InterPro"/>
</dbReference>
<dbReference type="EMBL" id="FUPS01000002">
    <property type="protein sequence ID" value="SJR91399.1"/>
    <property type="molecule type" value="Genomic_DNA"/>
</dbReference>
<gene>
    <name evidence="4" type="ORF">BN1095_330204</name>
    <name evidence="2" type="ORF">BN1096_520542</name>
    <name evidence="3" type="ORF">BN1097_630072</name>
    <name evidence="5" type="ORF">KRM00_002554</name>
    <name evidence="8" type="ORF">SAMEA1402366_00993</name>
    <name evidence="7" type="ORF">SAMEA1402399_00566</name>
    <name evidence="6" type="ORF">SAMEA3375112_00589</name>
</gene>
<reference evidence="3" key="1">
    <citation type="submission" date="2014-07" db="EMBL/GenBank/DDBJ databases">
        <authorList>
            <person name="Monot Marc"/>
        </authorList>
    </citation>
    <scope>NUCLEOTIDE SEQUENCE</scope>
    <source>
        <strain evidence="4">7032989</strain>
        <strain evidence="3">7032994</strain>
    </source>
</reference>
<dbReference type="SMART" id="SM00646">
    <property type="entry name" value="Ami_3"/>
    <property type="match status" value="1"/>
</dbReference>
<reference evidence="7 11" key="3">
    <citation type="submission" date="2019-02" db="EMBL/GenBank/DDBJ databases">
        <authorList>
            <consortium name="Pathogen Informatics"/>
        </authorList>
    </citation>
    <scope>NUCLEOTIDE SEQUENCE [LARGE SCALE GENOMIC DNA]</scope>
    <source>
        <strain evidence="11">clo34</strain>
        <strain evidence="7">Clo34</strain>
        <strain evidence="10">tl291</strain>
        <strain evidence="8">Tl291</strain>
        <strain evidence="6 9">VRECD0157</strain>
    </source>
</reference>
<dbReference type="OMA" id="QVRNIND"/>
<reference evidence="5" key="2">
    <citation type="journal article" date="2018" name="Genome Biol.">
        <title>SKESA: strategic k-mer extension for scrupulous assemblies.</title>
        <authorList>
            <person name="Souvorov A."/>
            <person name="Agarwala R."/>
            <person name="Lipman D.J."/>
        </authorList>
    </citation>
    <scope>NUCLEOTIDE SEQUENCE</scope>
    <source>
        <strain evidence="5">HN1000</strain>
    </source>
</reference>
<dbReference type="EMBL" id="LK932402">
    <property type="protein sequence ID" value="CDS87461.1"/>
    <property type="molecule type" value="Genomic_DNA"/>
</dbReference>
<dbReference type="Gene3D" id="3.40.630.40">
    <property type="entry name" value="Zn-dependent exopeptidases"/>
    <property type="match status" value="1"/>
</dbReference>
<dbReference type="GO" id="GO:0030288">
    <property type="term" value="C:outer membrane-bounded periplasmic space"/>
    <property type="evidence" value="ECO:0007669"/>
    <property type="project" value="TreeGrafter"/>
</dbReference>
<dbReference type="RefSeq" id="WP_003433910.1">
    <property type="nucleotide sequence ID" value="NZ_AP031492.1"/>
</dbReference>
<dbReference type="AlphaFoldDB" id="A0A031WIX5"/>
<accession>A0A031WIX5</accession>
<dbReference type="GeneID" id="66354574"/>
<dbReference type="Proteomes" id="UP000372533">
    <property type="component" value="Unassembled WGS sequence"/>
</dbReference>
<evidence type="ECO:0000313" key="6">
    <source>
        <dbReference type="EMBL" id="SJR91399.1"/>
    </source>
</evidence>
<dbReference type="EMBL" id="CAAJVP010000003">
    <property type="protein sequence ID" value="VHX99018.1"/>
    <property type="molecule type" value="Genomic_DNA"/>
</dbReference>